<keyword evidence="6" id="KW-0479">Metal-binding</keyword>
<dbReference type="GO" id="GO:0016020">
    <property type="term" value="C:membrane"/>
    <property type="evidence" value="ECO:0007669"/>
    <property type="project" value="UniProtKB-SubCell"/>
</dbReference>
<keyword evidence="3 7" id="KW-0812">Transmembrane</keyword>
<dbReference type="OrthoDB" id="529367at2759"/>
<feature type="transmembrane region" description="Helical" evidence="7">
    <location>
        <begin position="300"/>
        <end position="322"/>
    </location>
</feature>
<feature type="binding site" evidence="6">
    <location>
        <position position="151"/>
    </location>
    <ligand>
        <name>Zn(2+)</name>
        <dbReference type="ChEBI" id="CHEBI:29105"/>
    </ligand>
</feature>
<feature type="transmembrane region" description="Helical" evidence="7">
    <location>
        <begin position="197"/>
        <end position="216"/>
    </location>
</feature>
<evidence type="ECO:0000256" key="5">
    <source>
        <dbReference type="ARBA" id="ARBA00023136"/>
    </source>
</evidence>
<evidence type="ECO:0000256" key="4">
    <source>
        <dbReference type="ARBA" id="ARBA00022989"/>
    </source>
</evidence>
<name>A0A210QNJ3_MIZYE</name>
<evidence type="ECO:0000256" key="1">
    <source>
        <dbReference type="ARBA" id="ARBA00004141"/>
    </source>
</evidence>
<keyword evidence="5 7" id="KW-0472">Membrane</keyword>
<comment type="subcellular location">
    <subcellularLocation>
        <location evidence="1">Membrane</location>
        <topology evidence="1">Multi-pass membrane protein</topology>
    </subcellularLocation>
</comment>
<comment type="caution">
    <text evidence="8">The sequence shown here is derived from an EMBL/GenBank/DDBJ whole genome shotgun (WGS) entry which is preliminary data.</text>
</comment>
<feature type="transmembrane region" description="Helical" evidence="7">
    <location>
        <begin position="165"/>
        <end position="190"/>
    </location>
</feature>
<dbReference type="GO" id="GO:0046872">
    <property type="term" value="F:metal ion binding"/>
    <property type="evidence" value="ECO:0007669"/>
    <property type="project" value="UniProtKB-KW"/>
</dbReference>
<keyword evidence="4 7" id="KW-1133">Transmembrane helix</keyword>
<dbReference type="STRING" id="6573.A0A210QNJ3"/>
<feature type="binding site" evidence="6">
    <location>
        <position position="302"/>
    </location>
    <ligand>
        <name>Zn(2+)</name>
        <dbReference type="ChEBI" id="CHEBI:29105"/>
    </ligand>
</feature>
<feature type="binding site" evidence="6">
    <location>
        <position position="298"/>
    </location>
    <ligand>
        <name>Zn(2+)</name>
        <dbReference type="ChEBI" id="CHEBI:29105"/>
    </ligand>
</feature>
<evidence type="ECO:0000313" key="9">
    <source>
        <dbReference type="Proteomes" id="UP000242188"/>
    </source>
</evidence>
<dbReference type="PANTHER" id="PTHR20855:SF15">
    <property type="entry name" value="PROGESTIN AND ADIPOQ RECEPTOR FAMILY MEMBER 3"/>
    <property type="match status" value="1"/>
</dbReference>
<dbReference type="AlphaFoldDB" id="A0A210QNJ3"/>
<feature type="transmembrane region" description="Helical" evidence="7">
    <location>
        <begin position="98"/>
        <end position="119"/>
    </location>
</feature>
<evidence type="ECO:0000256" key="6">
    <source>
        <dbReference type="PIRSR" id="PIRSR604254-1"/>
    </source>
</evidence>
<gene>
    <name evidence="8" type="ORF">KP79_PYT06293</name>
</gene>
<dbReference type="Pfam" id="PF03006">
    <property type="entry name" value="HlyIII"/>
    <property type="match status" value="1"/>
</dbReference>
<feature type="transmembrane region" description="Helical" evidence="7">
    <location>
        <begin position="260"/>
        <end position="280"/>
    </location>
</feature>
<evidence type="ECO:0000256" key="3">
    <source>
        <dbReference type="ARBA" id="ARBA00022692"/>
    </source>
</evidence>
<proteinExistence type="inferred from homology"/>
<organism evidence="8 9">
    <name type="scientific">Mizuhopecten yessoensis</name>
    <name type="common">Japanese scallop</name>
    <name type="synonym">Patinopecten yessoensis</name>
    <dbReference type="NCBI Taxonomy" id="6573"/>
    <lineage>
        <taxon>Eukaryota</taxon>
        <taxon>Metazoa</taxon>
        <taxon>Spiralia</taxon>
        <taxon>Lophotrochozoa</taxon>
        <taxon>Mollusca</taxon>
        <taxon>Bivalvia</taxon>
        <taxon>Autobranchia</taxon>
        <taxon>Pteriomorphia</taxon>
        <taxon>Pectinida</taxon>
        <taxon>Pectinoidea</taxon>
        <taxon>Pectinidae</taxon>
        <taxon>Mizuhopecten</taxon>
    </lineage>
</organism>
<accession>A0A210QNJ3</accession>
<keyword evidence="8" id="KW-0675">Receptor</keyword>
<evidence type="ECO:0000256" key="7">
    <source>
        <dbReference type="SAM" id="Phobius"/>
    </source>
</evidence>
<sequence length="329" mass="38177">MSMGRFGEDINYRPLSSGQTLVKRDSYQILDIDIDRGIETCGSNLCDDHEKEIPLFKYSEIPDFLQGNPYVVKGYRVFLPFSLCLKSLFVWNNETINIWSHLLGFIVFFFLAFYDNFMVLPVLKSSYTDHIIITLGLFCYQFCMLCSTGFHMFACHSERASKRWLAIDLTGISIGVIGCYLPAVHYAFYCLSIWRDIYLFIITCLSISTFVIMQNPRYFSNEWVNTRLMVYVGLVAYGVIPTLHWIYLNGGISSDIVQLFVPKVVIMYSLGVMALVFYLTKFPERFVPGLFDFVGSSHQWWHVIVVAAFTFWHYAGYDILLYRINHPCH</sequence>
<keyword evidence="6" id="KW-0862">Zinc</keyword>
<dbReference type="PANTHER" id="PTHR20855">
    <property type="entry name" value="ADIPOR/PROGESTIN RECEPTOR-RELATED"/>
    <property type="match status" value="1"/>
</dbReference>
<dbReference type="EMBL" id="NEDP02002665">
    <property type="protein sequence ID" value="OWF50316.1"/>
    <property type="molecule type" value="Genomic_DNA"/>
</dbReference>
<dbReference type="GO" id="GO:0038023">
    <property type="term" value="F:signaling receptor activity"/>
    <property type="evidence" value="ECO:0007669"/>
    <property type="project" value="TreeGrafter"/>
</dbReference>
<reference evidence="8 9" key="1">
    <citation type="journal article" date="2017" name="Nat. Ecol. Evol.">
        <title>Scallop genome provides insights into evolution of bilaterian karyotype and development.</title>
        <authorList>
            <person name="Wang S."/>
            <person name="Zhang J."/>
            <person name="Jiao W."/>
            <person name="Li J."/>
            <person name="Xun X."/>
            <person name="Sun Y."/>
            <person name="Guo X."/>
            <person name="Huan P."/>
            <person name="Dong B."/>
            <person name="Zhang L."/>
            <person name="Hu X."/>
            <person name="Sun X."/>
            <person name="Wang J."/>
            <person name="Zhao C."/>
            <person name="Wang Y."/>
            <person name="Wang D."/>
            <person name="Huang X."/>
            <person name="Wang R."/>
            <person name="Lv J."/>
            <person name="Li Y."/>
            <person name="Zhang Z."/>
            <person name="Liu B."/>
            <person name="Lu W."/>
            <person name="Hui Y."/>
            <person name="Liang J."/>
            <person name="Zhou Z."/>
            <person name="Hou R."/>
            <person name="Li X."/>
            <person name="Liu Y."/>
            <person name="Li H."/>
            <person name="Ning X."/>
            <person name="Lin Y."/>
            <person name="Zhao L."/>
            <person name="Xing Q."/>
            <person name="Dou J."/>
            <person name="Li Y."/>
            <person name="Mao J."/>
            <person name="Guo H."/>
            <person name="Dou H."/>
            <person name="Li T."/>
            <person name="Mu C."/>
            <person name="Jiang W."/>
            <person name="Fu Q."/>
            <person name="Fu X."/>
            <person name="Miao Y."/>
            <person name="Liu J."/>
            <person name="Yu Q."/>
            <person name="Li R."/>
            <person name="Liao H."/>
            <person name="Li X."/>
            <person name="Kong Y."/>
            <person name="Jiang Z."/>
            <person name="Chourrout D."/>
            <person name="Li R."/>
            <person name="Bao Z."/>
        </authorList>
    </citation>
    <scope>NUCLEOTIDE SEQUENCE [LARGE SCALE GENOMIC DNA]</scope>
    <source>
        <strain evidence="8 9">PY_sf001</strain>
    </source>
</reference>
<feature type="transmembrane region" description="Helical" evidence="7">
    <location>
        <begin position="131"/>
        <end position="153"/>
    </location>
</feature>
<evidence type="ECO:0000313" key="8">
    <source>
        <dbReference type="EMBL" id="OWF50316.1"/>
    </source>
</evidence>
<dbReference type="Proteomes" id="UP000242188">
    <property type="component" value="Unassembled WGS sequence"/>
</dbReference>
<keyword evidence="9" id="KW-1185">Reference proteome</keyword>
<protein>
    <submittedName>
        <fullName evidence="8">Progestin and adipoQ receptor family member 3</fullName>
    </submittedName>
</protein>
<feature type="transmembrane region" description="Helical" evidence="7">
    <location>
        <begin position="228"/>
        <end position="248"/>
    </location>
</feature>
<evidence type="ECO:0000256" key="2">
    <source>
        <dbReference type="ARBA" id="ARBA00007018"/>
    </source>
</evidence>
<dbReference type="InterPro" id="IPR004254">
    <property type="entry name" value="AdipoR/HlyIII-related"/>
</dbReference>
<comment type="similarity">
    <text evidence="2">Belongs to the ADIPOR family.</text>
</comment>